<keyword evidence="3" id="KW-1185">Reference proteome</keyword>
<comment type="caution">
    <text evidence="2">The sequence shown here is derived from an EMBL/GenBank/DDBJ whole genome shotgun (WGS) entry which is preliminary data.</text>
</comment>
<feature type="compositionally biased region" description="Polar residues" evidence="1">
    <location>
        <begin position="488"/>
        <end position="509"/>
    </location>
</feature>
<evidence type="ECO:0000256" key="1">
    <source>
        <dbReference type="SAM" id="MobiDB-lite"/>
    </source>
</evidence>
<name>A0AAD1XZR7_EUPCR</name>
<evidence type="ECO:0000313" key="2">
    <source>
        <dbReference type="EMBL" id="CAI2382004.1"/>
    </source>
</evidence>
<dbReference type="EMBL" id="CAMPGE010024142">
    <property type="protein sequence ID" value="CAI2382004.1"/>
    <property type="molecule type" value="Genomic_DNA"/>
</dbReference>
<feature type="compositionally biased region" description="Basic residues" evidence="1">
    <location>
        <begin position="592"/>
        <end position="606"/>
    </location>
</feature>
<feature type="region of interest" description="Disordered" evidence="1">
    <location>
        <begin position="420"/>
        <end position="462"/>
    </location>
</feature>
<feature type="region of interest" description="Disordered" evidence="1">
    <location>
        <begin position="476"/>
        <end position="532"/>
    </location>
</feature>
<feature type="compositionally biased region" description="Basic residues" evidence="1">
    <location>
        <begin position="450"/>
        <end position="462"/>
    </location>
</feature>
<protein>
    <submittedName>
        <fullName evidence="2">Uncharacterized protein</fullName>
    </submittedName>
</protein>
<evidence type="ECO:0000313" key="3">
    <source>
        <dbReference type="Proteomes" id="UP001295684"/>
    </source>
</evidence>
<reference evidence="2" key="1">
    <citation type="submission" date="2023-07" db="EMBL/GenBank/DDBJ databases">
        <authorList>
            <consortium name="AG Swart"/>
            <person name="Singh M."/>
            <person name="Singh A."/>
            <person name="Seah K."/>
            <person name="Emmerich C."/>
        </authorList>
    </citation>
    <scope>NUCLEOTIDE SEQUENCE</scope>
    <source>
        <strain evidence="2">DP1</strain>
    </source>
</reference>
<feature type="compositionally biased region" description="Basic and acidic residues" evidence="1">
    <location>
        <begin position="423"/>
        <end position="434"/>
    </location>
</feature>
<dbReference type="Proteomes" id="UP001295684">
    <property type="component" value="Unassembled WGS sequence"/>
</dbReference>
<feature type="region of interest" description="Disordered" evidence="1">
    <location>
        <begin position="553"/>
        <end position="624"/>
    </location>
</feature>
<feature type="compositionally biased region" description="Basic and acidic residues" evidence="1">
    <location>
        <begin position="510"/>
        <end position="519"/>
    </location>
</feature>
<sequence length="710" mass="82976">MDYIGRIYDGYRYDDESEKKLLMCCLKNPVEFFRKANKKEVHGIAKIIRDFIIKPPQQVMDENCDFSMIDQGEGDAIQEQDEIGAKTYLSEKFKLISAADFENIKKEPIIVDELAKAFYKKIPGDPTLNQIKDMIMKCEKNLIEETLSHEERKQVGSLEVIEKPITYKQALNRQFMKNAQEMGKKQDIYCLDDFLDLPEGELYQVSEKEHRELSEIMKLTLRKNPRLKTYEVDDLVRDDHYHLKDEKCLKSIFLTVKKPIKSVQRPRTCKRKNQQKHVCHRLQRNITRRANLKKKKQVVGGDKRNEKEMTEQLKKDFRTQLKKKKKYLTNNKVIRNHHYYHNMLDRYAKIGDDSHLTEDINNEQEEHQSSEMDRSNIDLASPTANRSFASPFYTKSKAPRIEPDTGTKYARIGSFQKSFGSPEKIESDDISEKSLKKKLKKPRPRDVIPKLKKKNKKKTTKQLMQIRRKFHRSITQDHLNENERPNASLLNPENVPQNEDLSKCNSKSSIAERSDCKTENKKRRPQRASIPLNNEKIDKINILVNIKKNRRYQTKKGLSHTQVHSPKSWHNAMRPSKGCQHPSFAKQSLAFKRSKRRQKSFSKVQKRASFDPNSTKVSSPGGHNEIRDEFREYLRELNIPIVNKRVASPMNFTAPNIQLQNTPSGSAAKQKRLELNHLQMNMLCGALPQFTKITKPVIHRIAMKHLKNEA</sequence>
<dbReference type="AlphaFoldDB" id="A0AAD1XZR7"/>
<gene>
    <name evidence="2" type="ORF">ECRASSUSDP1_LOCUS23471</name>
</gene>
<proteinExistence type="predicted"/>
<accession>A0AAD1XZR7</accession>
<organism evidence="2 3">
    <name type="scientific">Euplotes crassus</name>
    <dbReference type="NCBI Taxonomy" id="5936"/>
    <lineage>
        <taxon>Eukaryota</taxon>
        <taxon>Sar</taxon>
        <taxon>Alveolata</taxon>
        <taxon>Ciliophora</taxon>
        <taxon>Intramacronucleata</taxon>
        <taxon>Spirotrichea</taxon>
        <taxon>Hypotrichia</taxon>
        <taxon>Euplotida</taxon>
        <taxon>Euplotidae</taxon>
        <taxon>Moneuplotes</taxon>
    </lineage>
</organism>